<dbReference type="SUPFAM" id="SSF141300">
    <property type="entry name" value="GatD N-terminal domain-like"/>
    <property type="match status" value="1"/>
</dbReference>
<dbReference type="Gene3D" id="3.40.50.1170">
    <property type="entry name" value="L-asparaginase, N-terminal domain"/>
    <property type="match status" value="1"/>
</dbReference>
<dbReference type="Proteomes" id="UP000010469">
    <property type="component" value="Chromosome"/>
</dbReference>
<dbReference type="PROSITE" id="PS51732">
    <property type="entry name" value="ASN_GLN_ASE_3"/>
    <property type="match status" value="1"/>
</dbReference>
<evidence type="ECO:0000259" key="8">
    <source>
        <dbReference type="Pfam" id="PF00710"/>
    </source>
</evidence>
<dbReference type="Gene3D" id="2.30.30.520">
    <property type="match status" value="1"/>
</dbReference>
<dbReference type="InterPro" id="IPR027474">
    <property type="entry name" value="L-asparaginase_N"/>
</dbReference>
<protein>
    <recommendedName>
        <fullName evidence="5 7">Glutamyl-tRNA(Gln) amidotransferase subunit D</fullName>
        <shortName evidence="5">Glu-ADT subunit D</shortName>
        <ecNumber evidence="5 7">6.3.5.-</ecNumber>
    </recommendedName>
</protein>
<dbReference type="PIRSF" id="PIRSF500175">
    <property type="entry name" value="Glu_ADT_D"/>
    <property type="match status" value="1"/>
</dbReference>
<dbReference type="FunCoup" id="L0A8E9">
    <property type="interactions" value="55"/>
</dbReference>
<dbReference type="HAMAP" id="MF_00586">
    <property type="entry name" value="GatD"/>
    <property type="match status" value="1"/>
</dbReference>
<dbReference type="InterPro" id="IPR040918">
    <property type="entry name" value="GatD_N"/>
</dbReference>
<keyword evidence="12" id="KW-1185">Reference proteome</keyword>
<dbReference type="HOGENOM" id="CLU_019134_2_1_2"/>
<dbReference type="NCBIfam" id="TIGR02153">
    <property type="entry name" value="gatD_arch"/>
    <property type="match status" value="1"/>
</dbReference>
<dbReference type="NCBIfam" id="NF003217">
    <property type="entry name" value="PRK04183.1"/>
    <property type="match status" value="1"/>
</dbReference>
<dbReference type="GO" id="GO:0006520">
    <property type="term" value="P:amino acid metabolic process"/>
    <property type="evidence" value="ECO:0007669"/>
    <property type="project" value="InterPro"/>
</dbReference>
<comment type="function">
    <text evidence="5 7">Allows the formation of correctly charged Gln-tRNA(Gln) through the transamidation of misacylated Glu-tRNA(Gln) in organisms which lack glutaminyl-tRNA synthetase. The reaction takes place in the presence of glutamine and ATP through an activated gamma-phospho-Glu-tRNA(Gln). The GatDE system is specific for glutamate and does not act on aspartate.</text>
</comment>
<name>L0A8E9_CALLD</name>
<dbReference type="GO" id="GO:0004067">
    <property type="term" value="F:asparaginase activity"/>
    <property type="evidence" value="ECO:0007669"/>
    <property type="project" value="UniProtKB-UniRule"/>
</dbReference>
<comment type="subunit">
    <text evidence="5 7">Heterodimer of GatD and GatE.</text>
</comment>
<dbReference type="Pfam" id="PF18195">
    <property type="entry name" value="GatD_N"/>
    <property type="match status" value="1"/>
</dbReference>
<feature type="active site" evidence="5">
    <location>
        <position position="271"/>
    </location>
</feature>
<dbReference type="InParanoid" id="L0A8E9"/>
<dbReference type="SFLD" id="SFLDS00057">
    <property type="entry name" value="Glutaminase/Asparaginase"/>
    <property type="match status" value="1"/>
</dbReference>
<feature type="domain" description="GatD N-terminal" evidence="10">
    <location>
        <begin position="26"/>
        <end position="80"/>
    </location>
</feature>
<dbReference type="Gene3D" id="3.40.50.40">
    <property type="match status" value="1"/>
</dbReference>
<reference evidence="12" key="1">
    <citation type="submission" date="2012-03" db="EMBL/GenBank/DDBJ databases">
        <title>Complete genome of Caldisphaera lagunensis DSM 15908.</title>
        <authorList>
            <person name="Lucas S."/>
            <person name="Copeland A."/>
            <person name="Lapidus A."/>
            <person name="Glavina del Rio T."/>
            <person name="Dalin E."/>
            <person name="Tice H."/>
            <person name="Bruce D."/>
            <person name="Goodwin L."/>
            <person name="Pitluck S."/>
            <person name="Peters L."/>
            <person name="Mikhailova N."/>
            <person name="Teshima H."/>
            <person name="Kyrpides N."/>
            <person name="Mavromatis K."/>
            <person name="Ivanova N."/>
            <person name="Brettin T."/>
            <person name="Detter J.C."/>
            <person name="Han C."/>
            <person name="Larimer F."/>
            <person name="Land M."/>
            <person name="Hauser L."/>
            <person name="Markowitz V."/>
            <person name="Cheng J.-F."/>
            <person name="Hugenholtz P."/>
            <person name="Woyke T."/>
            <person name="Wu D."/>
            <person name="Spring S."/>
            <person name="Schroeder M."/>
            <person name="Brambilla E."/>
            <person name="Klenk H.-P."/>
            <person name="Eisen J.A."/>
        </authorList>
    </citation>
    <scope>NUCLEOTIDE SEQUENCE [LARGE SCALE GENOMIC DNA]</scope>
    <source>
        <strain evidence="12">DSM 15908 / JCM 11604 / IC-154</strain>
    </source>
</reference>
<feature type="domain" description="Asparaginase/glutaminase C-terminal" evidence="9">
    <location>
        <begin position="320"/>
        <end position="433"/>
    </location>
</feature>
<evidence type="ECO:0000256" key="5">
    <source>
        <dbReference type="HAMAP-Rule" id="MF_00586"/>
    </source>
</evidence>
<dbReference type="InterPro" id="IPR027473">
    <property type="entry name" value="L-asparaginase_C"/>
</dbReference>
<evidence type="ECO:0000256" key="2">
    <source>
        <dbReference type="ARBA" id="ARBA00022741"/>
    </source>
</evidence>
<evidence type="ECO:0000313" key="12">
    <source>
        <dbReference type="Proteomes" id="UP000010469"/>
    </source>
</evidence>
<evidence type="ECO:0000256" key="6">
    <source>
        <dbReference type="PROSITE-ProRule" id="PRU10100"/>
    </source>
</evidence>
<dbReference type="NCBIfam" id="TIGR00519">
    <property type="entry name" value="asnASE_I"/>
    <property type="match status" value="1"/>
</dbReference>
<accession>L0A8E9</accession>
<dbReference type="PRINTS" id="PR00139">
    <property type="entry name" value="ASNGLNASE"/>
</dbReference>
<dbReference type="KEGG" id="clg:Calag_0319"/>
<dbReference type="PIRSF" id="PIRSF001220">
    <property type="entry name" value="L-ASNase_gatD"/>
    <property type="match status" value="1"/>
</dbReference>
<dbReference type="PANTHER" id="PTHR11707">
    <property type="entry name" value="L-ASPARAGINASE"/>
    <property type="match status" value="1"/>
</dbReference>
<dbReference type="EMBL" id="CP003378">
    <property type="protein sequence ID" value="AFZ70096.1"/>
    <property type="molecule type" value="Genomic_DNA"/>
</dbReference>
<keyword evidence="1 5" id="KW-0436">Ligase</keyword>
<gene>
    <name evidence="5" type="primary">gatD</name>
    <name evidence="11" type="ordered locus">Calag_0319</name>
</gene>
<sequence>MLELKINEFYFGYYGMIADKLKEINAAPGDYISIKNGNKQFNGTLMPKNEFSKEDIIVLKLDNGYNIGVKINEKSEIQLLKKGQLTTHAGEPVKLVEKEITPPENKRILVLGTGGTIASRVDYETGAVKPYLDPNELVAAVPEVLNYTNIEAEEILSIFSEDMNPKYWDLITYNIFKKFNDYDGLIIAHGTDTMAYTASAVAFVFNKGLKGPIVFTGSQRSSDRPSSDSAFNIISSAIVASKAPFGEVCVVMHGETSDSYALAHRATKVRKMHTSRRDAFQSINDIPLAKIYPFEGKLEIINKSYKEKKDINPEFGFDDRVALIKYYPGMSNDIIDFLVDNKYHGIVIEGTGFGHISNRLIDSLERAYESEIPVVITSQTLFGRVNLNVYSTGRKMLQAGVIPGEDMLPETAYVKLSWVLSRTRNMNEIKNYMLTNLAGEINLRHELRLYPRWYHG</sequence>
<evidence type="ECO:0000256" key="4">
    <source>
        <dbReference type="ARBA" id="ARBA00022917"/>
    </source>
</evidence>
<evidence type="ECO:0000259" key="10">
    <source>
        <dbReference type="Pfam" id="PF18195"/>
    </source>
</evidence>
<dbReference type="RefSeq" id="WP_015231994.1">
    <property type="nucleotide sequence ID" value="NC_019791.1"/>
</dbReference>
<keyword evidence="2 5" id="KW-0547">Nucleotide-binding</keyword>
<organism evidence="11 12">
    <name type="scientific">Caldisphaera lagunensis (strain DSM 15908 / JCM 11604 / ANMR 0165 / IC-154)</name>
    <dbReference type="NCBI Taxonomy" id="1056495"/>
    <lineage>
        <taxon>Archaea</taxon>
        <taxon>Thermoproteota</taxon>
        <taxon>Thermoprotei</taxon>
        <taxon>Acidilobales</taxon>
        <taxon>Caldisphaeraceae</taxon>
        <taxon>Caldisphaera</taxon>
    </lineage>
</organism>
<dbReference type="PANTHER" id="PTHR11707:SF28">
    <property type="entry name" value="60 KDA LYSOPHOSPHOLIPASE"/>
    <property type="match status" value="1"/>
</dbReference>
<keyword evidence="11" id="KW-0808">Transferase</keyword>
<dbReference type="Pfam" id="PF17763">
    <property type="entry name" value="Asparaginase_C"/>
    <property type="match status" value="1"/>
</dbReference>
<dbReference type="GO" id="GO:0006450">
    <property type="term" value="P:regulation of translational fidelity"/>
    <property type="evidence" value="ECO:0007669"/>
    <property type="project" value="InterPro"/>
</dbReference>
<dbReference type="GO" id="GO:0050567">
    <property type="term" value="F:glutaminyl-tRNA synthase (glutamine-hydrolyzing) activity"/>
    <property type="evidence" value="ECO:0007669"/>
    <property type="project" value="UniProtKB-UniRule"/>
</dbReference>
<dbReference type="InterPro" id="IPR037222">
    <property type="entry name" value="GatD_N_sf"/>
</dbReference>
<dbReference type="STRING" id="1056495.Calag_0319"/>
<evidence type="ECO:0000256" key="7">
    <source>
        <dbReference type="RuleBase" id="RU004457"/>
    </source>
</evidence>
<dbReference type="InterPro" id="IPR006033">
    <property type="entry name" value="AsnA_fam"/>
</dbReference>
<comment type="catalytic activity">
    <reaction evidence="5 7">
        <text>L-glutamyl-tRNA(Gln) + L-glutamine + ATP + H2O = L-glutaminyl-tRNA(Gln) + L-glutamate + ADP + phosphate + H(+)</text>
        <dbReference type="Rhea" id="RHEA:17521"/>
        <dbReference type="Rhea" id="RHEA-COMP:9681"/>
        <dbReference type="Rhea" id="RHEA-COMP:9684"/>
        <dbReference type="ChEBI" id="CHEBI:15377"/>
        <dbReference type="ChEBI" id="CHEBI:15378"/>
        <dbReference type="ChEBI" id="CHEBI:29985"/>
        <dbReference type="ChEBI" id="CHEBI:30616"/>
        <dbReference type="ChEBI" id="CHEBI:43474"/>
        <dbReference type="ChEBI" id="CHEBI:58359"/>
        <dbReference type="ChEBI" id="CHEBI:78520"/>
        <dbReference type="ChEBI" id="CHEBI:78521"/>
        <dbReference type="ChEBI" id="CHEBI:456216"/>
    </reaction>
</comment>
<dbReference type="GO" id="GO:0006412">
    <property type="term" value="P:translation"/>
    <property type="evidence" value="ECO:0007669"/>
    <property type="project" value="UniProtKB-UniRule"/>
</dbReference>
<dbReference type="SUPFAM" id="SSF53774">
    <property type="entry name" value="Glutaminase/Asparaginase"/>
    <property type="match status" value="1"/>
</dbReference>
<feature type="domain" description="L-asparaginase N-terminal" evidence="8">
    <location>
        <begin position="107"/>
        <end position="299"/>
    </location>
</feature>
<proteinExistence type="inferred from homology"/>
<dbReference type="CDD" id="cd08962">
    <property type="entry name" value="GatD"/>
    <property type="match status" value="1"/>
</dbReference>
<dbReference type="GO" id="GO:0016740">
    <property type="term" value="F:transferase activity"/>
    <property type="evidence" value="ECO:0007669"/>
    <property type="project" value="UniProtKB-KW"/>
</dbReference>
<feature type="active site" evidence="5">
    <location>
        <position position="192"/>
    </location>
</feature>
<dbReference type="Pfam" id="PF00710">
    <property type="entry name" value="Asparaginase"/>
    <property type="match status" value="1"/>
</dbReference>
<keyword evidence="3 5" id="KW-0067">ATP-binding</keyword>
<dbReference type="GO" id="GO:0005524">
    <property type="term" value="F:ATP binding"/>
    <property type="evidence" value="ECO:0007669"/>
    <property type="project" value="UniProtKB-KW"/>
</dbReference>
<dbReference type="EC" id="6.3.5.-" evidence="5 7"/>
<evidence type="ECO:0000259" key="9">
    <source>
        <dbReference type="Pfam" id="PF17763"/>
    </source>
</evidence>
<dbReference type="eggNOG" id="arCOG01924">
    <property type="taxonomic scope" value="Archaea"/>
</dbReference>
<dbReference type="InterPro" id="IPR027475">
    <property type="entry name" value="Asparaginase/glutaminase_AS2"/>
</dbReference>
<dbReference type="AlphaFoldDB" id="L0A8E9"/>
<dbReference type="SMART" id="SM00870">
    <property type="entry name" value="Asparaginase"/>
    <property type="match status" value="1"/>
</dbReference>
<dbReference type="GeneID" id="14211579"/>
<dbReference type="InterPro" id="IPR037152">
    <property type="entry name" value="L-asparaginase_N_sf"/>
</dbReference>
<dbReference type="InterPro" id="IPR036152">
    <property type="entry name" value="Asp/glu_Ase-like_sf"/>
</dbReference>
<feature type="active site" evidence="5">
    <location>
        <position position="116"/>
    </location>
</feature>
<feature type="active site" evidence="5 6">
    <location>
        <position position="191"/>
    </location>
</feature>
<dbReference type="InterPro" id="IPR011878">
    <property type="entry name" value="GatD"/>
</dbReference>
<dbReference type="InterPro" id="IPR006034">
    <property type="entry name" value="Asparaginase/glutaminase-like"/>
</dbReference>
<keyword evidence="4 5" id="KW-0648">Protein biosynthesis</keyword>
<dbReference type="InterPro" id="IPR040919">
    <property type="entry name" value="Asparaginase_C"/>
</dbReference>
<evidence type="ECO:0000256" key="3">
    <source>
        <dbReference type="ARBA" id="ARBA00022840"/>
    </source>
</evidence>
<evidence type="ECO:0000256" key="1">
    <source>
        <dbReference type="ARBA" id="ARBA00022598"/>
    </source>
</evidence>
<evidence type="ECO:0000313" key="11">
    <source>
        <dbReference type="EMBL" id="AFZ70096.1"/>
    </source>
</evidence>
<comment type="similarity">
    <text evidence="5 7">Belongs to the asparaginase 1 family. GatD subfamily.</text>
</comment>
<dbReference type="PROSITE" id="PS00917">
    <property type="entry name" value="ASN_GLN_ASE_2"/>
    <property type="match status" value="1"/>
</dbReference>